<evidence type="ECO:0000313" key="3">
    <source>
        <dbReference type="Proteomes" id="UP000743370"/>
    </source>
</evidence>
<dbReference type="AlphaFoldDB" id="A0A8T0JXZ2"/>
<reference evidence="2 3" key="1">
    <citation type="submission" date="2020-05" db="EMBL/GenBank/DDBJ databases">
        <title>Vigna angularis (adzuki bean) Var. LongXiaoDou No. 4 denovo assembly.</title>
        <authorList>
            <person name="Xiang H."/>
        </authorList>
    </citation>
    <scope>NUCLEOTIDE SEQUENCE [LARGE SCALE GENOMIC DNA]</scope>
    <source>
        <tissue evidence="2">Leaf</tissue>
    </source>
</reference>
<evidence type="ECO:0000256" key="1">
    <source>
        <dbReference type="SAM" id="MobiDB-lite"/>
    </source>
</evidence>
<organism evidence="2 3">
    <name type="scientific">Phaseolus angularis</name>
    <name type="common">Azuki bean</name>
    <name type="synonym">Vigna angularis</name>
    <dbReference type="NCBI Taxonomy" id="3914"/>
    <lineage>
        <taxon>Eukaryota</taxon>
        <taxon>Viridiplantae</taxon>
        <taxon>Streptophyta</taxon>
        <taxon>Embryophyta</taxon>
        <taxon>Tracheophyta</taxon>
        <taxon>Spermatophyta</taxon>
        <taxon>Magnoliopsida</taxon>
        <taxon>eudicotyledons</taxon>
        <taxon>Gunneridae</taxon>
        <taxon>Pentapetalae</taxon>
        <taxon>rosids</taxon>
        <taxon>fabids</taxon>
        <taxon>Fabales</taxon>
        <taxon>Fabaceae</taxon>
        <taxon>Papilionoideae</taxon>
        <taxon>50 kb inversion clade</taxon>
        <taxon>NPAAA clade</taxon>
        <taxon>indigoferoid/millettioid clade</taxon>
        <taxon>Phaseoleae</taxon>
        <taxon>Vigna</taxon>
    </lineage>
</organism>
<protein>
    <submittedName>
        <fullName evidence="2">Uncharacterized protein</fullName>
    </submittedName>
</protein>
<sequence length="182" mass="20310">MDLCISFTVHRYDSDYLFDWTILKYQQMQQQKTQSQPNAPLAVPTSLEPLEEDNNKGVNGSTQLDAERPLISVDHQRTVNNGSSMPTAMPRVSAENVSKPQHGKGETISREEAQDPAASIQQQYAECITAGGKRSHHREGMECTVKKQSCTHMELLLPQPGVCLGLQHNRHGPTREDGMKKV</sequence>
<feature type="region of interest" description="Disordered" evidence="1">
    <location>
        <begin position="49"/>
        <end position="68"/>
    </location>
</feature>
<dbReference type="EMBL" id="JABFOF010000007">
    <property type="protein sequence ID" value="KAG2389734.1"/>
    <property type="molecule type" value="Genomic_DNA"/>
</dbReference>
<name>A0A8T0JXZ2_PHAAN</name>
<feature type="region of interest" description="Disordered" evidence="1">
    <location>
        <begin position="77"/>
        <end position="115"/>
    </location>
</feature>
<accession>A0A8T0JXZ2</accession>
<proteinExistence type="predicted"/>
<feature type="compositionally biased region" description="Basic and acidic residues" evidence="1">
    <location>
        <begin position="103"/>
        <end position="113"/>
    </location>
</feature>
<gene>
    <name evidence="2" type="ORF">HKW66_Vig0178070</name>
</gene>
<dbReference type="Proteomes" id="UP000743370">
    <property type="component" value="Unassembled WGS sequence"/>
</dbReference>
<comment type="caution">
    <text evidence="2">The sequence shown here is derived from an EMBL/GenBank/DDBJ whole genome shotgun (WGS) entry which is preliminary data.</text>
</comment>
<evidence type="ECO:0000313" key="2">
    <source>
        <dbReference type="EMBL" id="KAG2389734.1"/>
    </source>
</evidence>